<organism evidence="1 2">
    <name type="scientific">Aliivibrio finisterrensis</name>
    <dbReference type="NCBI Taxonomy" id="511998"/>
    <lineage>
        <taxon>Bacteria</taxon>
        <taxon>Pseudomonadati</taxon>
        <taxon>Pseudomonadota</taxon>
        <taxon>Gammaproteobacteria</taxon>
        <taxon>Vibrionales</taxon>
        <taxon>Vibrionaceae</taxon>
        <taxon>Aliivibrio</taxon>
    </lineage>
</organism>
<comment type="caution">
    <text evidence="1">The sequence shown here is derived from an EMBL/GenBank/DDBJ whole genome shotgun (WGS) entry which is preliminary data.</text>
</comment>
<dbReference type="SUPFAM" id="SSF58104">
    <property type="entry name" value="Methyl-accepting chemotaxis protein (MCP) signaling domain"/>
    <property type="match status" value="1"/>
</dbReference>
<accession>A0A6N6RX61</accession>
<dbReference type="Proteomes" id="UP000434870">
    <property type="component" value="Unassembled WGS sequence"/>
</dbReference>
<proteinExistence type="predicted"/>
<dbReference type="AlphaFoldDB" id="A0A6N6RX61"/>
<gene>
    <name evidence="1" type="ORF">F8B77_02095</name>
</gene>
<name>A0A6N6RX61_9GAMM</name>
<sequence length="146" mass="15922">MLPISCVKYDLNINGGKQGSNEAGALLLAIQTVSNNLKEMIGQIVETSNKLNDSSSYLSNALDKTSNGVKDQFSAITESITKLNDMNTQSASASEEQRVATEQVNESMKNGISQENHTILMEIVKYYEALVELSVVLNTTVKQSKM</sequence>
<dbReference type="EMBL" id="WBVP01000002">
    <property type="protein sequence ID" value="KAB2826031.1"/>
    <property type="molecule type" value="Genomic_DNA"/>
</dbReference>
<evidence type="ECO:0000313" key="2">
    <source>
        <dbReference type="Proteomes" id="UP000434870"/>
    </source>
</evidence>
<reference evidence="1 2" key="1">
    <citation type="submission" date="2019-09" db="EMBL/GenBank/DDBJ databases">
        <title>Genome of Aliivibrio finisterrensis LMG 23869 (type strain).</title>
        <authorList>
            <person name="Bowman J.P."/>
        </authorList>
    </citation>
    <scope>NUCLEOTIDE SEQUENCE [LARGE SCALE GENOMIC DNA]</scope>
    <source>
        <strain evidence="1 2">LMG 23869</strain>
    </source>
</reference>
<protein>
    <submittedName>
        <fullName evidence="1">Methyl-accepting chemotaxis protein</fullName>
    </submittedName>
</protein>
<evidence type="ECO:0000313" key="1">
    <source>
        <dbReference type="EMBL" id="KAB2826031.1"/>
    </source>
</evidence>
<dbReference type="Gene3D" id="1.10.287.950">
    <property type="entry name" value="Methyl-accepting chemotaxis protein"/>
    <property type="match status" value="1"/>
</dbReference>